<keyword evidence="1" id="KW-0472">Membrane</keyword>
<feature type="transmembrane region" description="Helical" evidence="1">
    <location>
        <begin position="114"/>
        <end position="132"/>
    </location>
</feature>
<accession>A0A1G9DSN7</accession>
<organism evidence="2 3">
    <name type="scientific">Glycomyces sambucus</name>
    <dbReference type="NCBI Taxonomy" id="380244"/>
    <lineage>
        <taxon>Bacteria</taxon>
        <taxon>Bacillati</taxon>
        <taxon>Actinomycetota</taxon>
        <taxon>Actinomycetes</taxon>
        <taxon>Glycomycetales</taxon>
        <taxon>Glycomycetaceae</taxon>
        <taxon>Glycomyces</taxon>
    </lineage>
</organism>
<feature type="transmembrane region" description="Helical" evidence="1">
    <location>
        <begin position="82"/>
        <end position="102"/>
    </location>
</feature>
<dbReference type="EMBL" id="FNGF01000001">
    <property type="protein sequence ID" value="SDK66911.1"/>
    <property type="molecule type" value="Genomic_DNA"/>
</dbReference>
<evidence type="ECO:0000256" key="1">
    <source>
        <dbReference type="SAM" id="Phobius"/>
    </source>
</evidence>
<sequence>MERAVLSALLPVVVLSATLVALFGVVLPLLLLGPVLASRTRPQPQQLVFAVVLLIPTVAIGSVFLSWWAVEWLRRYDVPAPELTGIALVAAAVVGLMAPLRLPAGSGPFWLKPLLGFASGVLVPMSIIWTVEAGLHELAAAGIALLLLVALVVFFRVIAKPIADRRHAKQTRTSVLRFQGQLVDVTDADWTLSSARGTADRIVLTYSGEAEGKPIGAALMLKRDMEWVPKARENESAVFELAKGLNGQPTEAVLAQKQIGTPATLTMRIPGTTILSIRETVADTLSWVEFIGKLELTDADGLLERRRSADDEPAE</sequence>
<name>A0A1G9DSN7_9ACTN</name>
<gene>
    <name evidence="2" type="ORF">SAMN05216298_1071</name>
</gene>
<keyword evidence="1" id="KW-0812">Transmembrane</keyword>
<feature type="transmembrane region" description="Helical" evidence="1">
    <location>
        <begin position="12"/>
        <end position="35"/>
    </location>
</feature>
<evidence type="ECO:0000313" key="2">
    <source>
        <dbReference type="EMBL" id="SDK66911.1"/>
    </source>
</evidence>
<dbReference type="AlphaFoldDB" id="A0A1G9DSN7"/>
<evidence type="ECO:0000313" key="3">
    <source>
        <dbReference type="Proteomes" id="UP000198662"/>
    </source>
</evidence>
<keyword evidence="3" id="KW-1185">Reference proteome</keyword>
<dbReference type="Proteomes" id="UP000198662">
    <property type="component" value="Unassembled WGS sequence"/>
</dbReference>
<keyword evidence="1" id="KW-1133">Transmembrane helix</keyword>
<proteinExistence type="predicted"/>
<feature type="transmembrane region" description="Helical" evidence="1">
    <location>
        <begin position="47"/>
        <end position="70"/>
    </location>
</feature>
<protein>
    <submittedName>
        <fullName evidence="2">Uncharacterized protein</fullName>
    </submittedName>
</protein>
<feature type="transmembrane region" description="Helical" evidence="1">
    <location>
        <begin position="138"/>
        <end position="159"/>
    </location>
</feature>
<reference evidence="3" key="1">
    <citation type="submission" date="2016-10" db="EMBL/GenBank/DDBJ databases">
        <authorList>
            <person name="Varghese N."/>
            <person name="Submissions S."/>
        </authorList>
    </citation>
    <scope>NUCLEOTIDE SEQUENCE [LARGE SCALE GENOMIC DNA]</scope>
    <source>
        <strain evidence="3">CGMCC 4.3147</strain>
    </source>
</reference>